<reference evidence="6" key="2">
    <citation type="submission" date="2019-02" db="EMBL/GenBank/DDBJ databases">
        <title>Granulicella sibirica sp. nov., a psychrotolerant acidobacterium isolated from an organic soil layer in forested tundra, West Siberia.</title>
        <authorList>
            <person name="Oshkin I.Y."/>
            <person name="Kulichevskaya I.S."/>
            <person name="Rijpstra W.I.C."/>
            <person name="Sinninghe Damste J.S."/>
            <person name="Rakitin A.L."/>
            <person name="Ravin N.V."/>
            <person name="Dedysh S.N."/>
        </authorList>
    </citation>
    <scope>NUCLEOTIDE SEQUENCE [LARGE SCALE GENOMIC DNA]</scope>
    <source>
        <strain evidence="6">AF10</strain>
    </source>
</reference>
<dbReference type="RefSeq" id="WP_128914371.1">
    <property type="nucleotide sequence ID" value="NZ_RDSM01000003.1"/>
</dbReference>
<keyword evidence="6" id="KW-1185">Reference proteome</keyword>
<dbReference type="PRINTS" id="PR00990">
    <property type="entry name" value="RIBOKINASE"/>
</dbReference>
<dbReference type="Pfam" id="PF00294">
    <property type="entry name" value="PfkB"/>
    <property type="match status" value="1"/>
</dbReference>
<comment type="caution">
    <text evidence="5">The sequence shown here is derived from an EMBL/GenBank/DDBJ whole genome shotgun (WGS) entry which is preliminary data.</text>
</comment>
<keyword evidence="3 5" id="KW-0418">Kinase</keyword>
<dbReference type="GO" id="GO:0016301">
    <property type="term" value="F:kinase activity"/>
    <property type="evidence" value="ECO:0007669"/>
    <property type="project" value="UniProtKB-KW"/>
</dbReference>
<dbReference type="EMBL" id="RDSM01000003">
    <property type="protein sequence ID" value="RXH54610.1"/>
    <property type="molecule type" value="Genomic_DNA"/>
</dbReference>
<dbReference type="PANTHER" id="PTHR43320">
    <property type="entry name" value="SUGAR KINASE"/>
    <property type="match status" value="1"/>
</dbReference>
<keyword evidence="2" id="KW-0808">Transferase</keyword>
<dbReference type="Proteomes" id="UP000289437">
    <property type="component" value="Unassembled WGS sequence"/>
</dbReference>
<dbReference type="InterPro" id="IPR029056">
    <property type="entry name" value="Ribokinase-like"/>
</dbReference>
<dbReference type="OrthoDB" id="9813569at2"/>
<dbReference type="InterPro" id="IPR052700">
    <property type="entry name" value="Carb_kinase_PfkB-like"/>
</dbReference>
<feature type="domain" description="Carbohydrate kinase PfkB" evidence="4">
    <location>
        <begin position="16"/>
        <end position="300"/>
    </location>
</feature>
<dbReference type="InterPro" id="IPR002139">
    <property type="entry name" value="Ribo/fructo_kinase"/>
</dbReference>
<dbReference type="AlphaFoldDB" id="A0A4Q0SXB5"/>
<dbReference type="InterPro" id="IPR011611">
    <property type="entry name" value="PfkB_dom"/>
</dbReference>
<evidence type="ECO:0000313" key="6">
    <source>
        <dbReference type="Proteomes" id="UP000289437"/>
    </source>
</evidence>
<gene>
    <name evidence="5" type="ORF">GRAN_3714</name>
</gene>
<dbReference type="SUPFAM" id="SSF53613">
    <property type="entry name" value="Ribokinase-like"/>
    <property type="match status" value="1"/>
</dbReference>
<evidence type="ECO:0000256" key="3">
    <source>
        <dbReference type="ARBA" id="ARBA00022777"/>
    </source>
</evidence>
<dbReference type="CDD" id="cd01166">
    <property type="entry name" value="KdgK"/>
    <property type="match status" value="1"/>
</dbReference>
<organism evidence="5 6">
    <name type="scientific">Granulicella sibirica</name>
    <dbReference type="NCBI Taxonomy" id="2479048"/>
    <lineage>
        <taxon>Bacteria</taxon>
        <taxon>Pseudomonadati</taxon>
        <taxon>Acidobacteriota</taxon>
        <taxon>Terriglobia</taxon>
        <taxon>Terriglobales</taxon>
        <taxon>Acidobacteriaceae</taxon>
        <taxon>Granulicella</taxon>
    </lineage>
</organism>
<dbReference type="PANTHER" id="PTHR43320:SF3">
    <property type="entry name" value="CARBOHYDRATE KINASE PFKB DOMAIN-CONTAINING PROTEIN"/>
    <property type="match status" value="1"/>
</dbReference>
<name>A0A4Q0SXB5_9BACT</name>
<evidence type="ECO:0000256" key="2">
    <source>
        <dbReference type="ARBA" id="ARBA00022679"/>
    </source>
</evidence>
<protein>
    <submittedName>
        <fullName evidence="5">Ribokinase</fullName>
    </submittedName>
</protein>
<sequence length="318" mass="34321">MPDSSPSTKRFDLTLAGETNLDLILYGLPEHMPVERELLGDAFQLTLGGSSAILAHNLAVLGNRVGFITQTGRDDMGAIALERLRSSGVDLSRSTLHPTLGTGVTVLLPHGSKRHILTYPGVMAEMNLADLDIDYLADSRHFHLSSLFLQTALAPDLPYLFTILKSRGLTLSLDTNDDPADQWSGVLSPLLDLIDILIPNEDEILRIARASNLEEALDKLSPRIPLIVVKCGSRGAIVQQGSQRDHIAPLTVQPIDTIGAGDSFNTGFLTAWLRGESPTRAAALGNITGALSTQRAGGTEAFRDPLFREHFLATHPNP</sequence>
<reference evidence="5 6" key="1">
    <citation type="submission" date="2018-11" db="EMBL/GenBank/DDBJ databases">
        <authorList>
            <person name="Mardanov A.V."/>
            <person name="Ravin N.V."/>
            <person name="Dedysh S.N."/>
        </authorList>
    </citation>
    <scope>NUCLEOTIDE SEQUENCE [LARGE SCALE GENOMIC DNA]</scope>
    <source>
        <strain evidence="5 6">AF10</strain>
    </source>
</reference>
<comment type="similarity">
    <text evidence="1">Belongs to the carbohydrate kinase PfkB family.</text>
</comment>
<accession>A0A4Q0SXB5</accession>
<evidence type="ECO:0000259" key="4">
    <source>
        <dbReference type="Pfam" id="PF00294"/>
    </source>
</evidence>
<dbReference type="Gene3D" id="3.40.1190.20">
    <property type="match status" value="1"/>
</dbReference>
<evidence type="ECO:0000313" key="5">
    <source>
        <dbReference type="EMBL" id="RXH54610.1"/>
    </source>
</evidence>
<evidence type="ECO:0000256" key="1">
    <source>
        <dbReference type="ARBA" id="ARBA00010688"/>
    </source>
</evidence>
<proteinExistence type="inferred from homology"/>